<accession>A0AAD8PDX9</accession>
<organism evidence="1 2">
    <name type="scientific">Babesia gibsoni</name>
    <dbReference type="NCBI Taxonomy" id="33632"/>
    <lineage>
        <taxon>Eukaryota</taxon>
        <taxon>Sar</taxon>
        <taxon>Alveolata</taxon>
        <taxon>Apicomplexa</taxon>
        <taxon>Aconoidasida</taxon>
        <taxon>Piroplasmida</taxon>
        <taxon>Babesiidae</taxon>
        <taxon>Babesia</taxon>
    </lineage>
</organism>
<comment type="caution">
    <text evidence="1">The sequence shown here is derived from an EMBL/GenBank/DDBJ whole genome shotgun (WGS) entry which is preliminary data.</text>
</comment>
<proteinExistence type="predicted"/>
<sequence>MANTIFRGELYLTATELESFRQRLEQLCSSMLGGDAAVNVAWQLVSLDTPASRSLHLPQTESIDIETPLMSRRERSSSRHMRKSASSISVATEVPGHSTIDDDIDTLFKEIMDEDDEDFVELADTLEPHQKNFPQQNETVEYDNTSKMYALLYPEQSIFTNLPPWAEKLHKVLSSLCHSKSGNVFVKSPDVDMENNQDAADKKKEKQPPCKLNLEIVLENLINNKYSSTTEAFADVYMTLLAAFSIEAPGNITWMSAQDACSKLEALRRDSNLVDSEIAQVAGFGGKHPPATQPLQPTRQLPVNLDFVVAMQPISSQEKLQFQEILHSLPPERHLELYIAFEYLAVWRNLGNGEIELDDETTNPSVFRDMMKWAKERGEQNG</sequence>
<protein>
    <submittedName>
        <fullName evidence="1">Uncharacterized protein</fullName>
    </submittedName>
</protein>
<reference evidence="1" key="1">
    <citation type="submission" date="2023-08" db="EMBL/GenBank/DDBJ databases">
        <title>Draft sequence of the Babesia gibsoni genome.</title>
        <authorList>
            <person name="Yamagishi J.Y."/>
            <person name="Xuan X.X."/>
        </authorList>
    </citation>
    <scope>NUCLEOTIDE SEQUENCE</scope>
    <source>
        <strain evidence="1">Azabu</strain>
    </source>
</reference>
<dbReference type="EMBL" id="JAVEPI010000002">
    <property type="protein sequence ID" value="KAK1443569.1"/>
    <property type="molecule type" value="Genomic_DNA"/>
</dbReference>
<evidence type="ECO:0000313" key="2">
    <source>
        <dbReference type="Proteomes" id="UP001230268"/>
    </source>
</evidence>
<name>A0AAD8PDX9_BABGI</name>
<dbReference type="Proteomes" id="UP001230268">
    <property type="component" value="Unassembled WGS sequence"/>
</dbReference>
<keyword evidence="2" id="KW-1185">Reference proteome</keyword>
<dbReference type="AlphaFoldDB" id="A0AAD8PDX9"/>
<evidence type="ECO:0000313" key="1">
    <source>
        <dbReference type="EMBL" id="KAK1443569.1"/>
    </source>
</evidence>
<gene>
    <name evidence="1" type="ORF">BgAZ_204450</name>
</gene>